<dbReference type="EMBL" id="ML002052">
    <property type="protein sequence ID" value="RKO82816.1"/>
    <property type="molecule type" value="Genomic_DNA"/>
</dbReference>
<dbReference type="OrthoDB" id="2096117at2759"/>
<feature type="domain" description="NmrA-like" evidence="4">
    <location>
        <begin position="57"/>
        <end position="299"/>
    </location>
</feature>
<feature type="region of interest" description="Disordered" evidence="3">
    <location>
        <begin position="17"/>
        <end position="38"/>
    </location>
</feature>
<evidence type="ECO:0000256" key="1">
    <source>
        <dbReference type="ARBA" id="ARBA00022857"/>
    </source>
</evidence>
<proteinExistence type="predicted"/>
<keyword evidence="1" id="KW-0521">NADP</keyword>
<dbReference type="PANTHER" id="PTHR47706">
    <property type="entry name" value="NMRA-LIKE FAMILY PROTEIN"/>
    <property type="match status" value="1"/>
</dbReference>
<reference evidence="6" key="1">
    <citation type="journal article" date="2018" name="Nat. Microbiol.">
        <title>Leveraging single-cell genomics to expand the fungal tree of life.</title>
        <authorList>
            <person name="Ahrendt S.R."/>
            <person name="Quandt C.A."/>
            <person name="Ciobanu D."/>
            <person name="Clum A."/>
            <person name="Salamov A."/>
            <person name="Andreopoulos B."/>
            <person name="Cheng J.F."/>
            <person name="Woyke T."/>
            <person name="Pelin A."/>
            <person name="Henrissat B."/>
            <person name="Reynolds N.K."/>
            <person name="Benny G.L."/>
            <person name="Smith M.E."/>
            <person name="James T.Y."/>
            <person name="Grigoriev I.V."/>
        </authorList>
    </citation>
    <scope>NUCLEOTIDE SEQUENCE [LARGE SCALE GENOMIC DNA]</scope>
</reference>
<evidence type="ECO:0000313" key="5">
    <source>
        <dbReference type="EMBL" id="RKO82816.1"/>
    </source>
</evidence>
<evidence type="ECO:0000256" key="2">
    <source>
        <dbReference type="ARBA" id="ARBA00023002"/>
    </source>
</evidence>
<sequence length="383" mass="42989">MDLLDLCCAPLIAAPRGSPPPPYSAKPPQTYTPLPPPSLKSAAFDAKSTPTTAAPLNTLLVVGASSGVGMHIVDQALSIPFFTRTSVLSRGENPAEYEESRARKRAVREGFERRGATCYAFDYIHADFEQVVEIMKGHKVVVLMTSTATDDEGWKESTRLIDCAKAARVTRLIPNVFGVDYNLNPEYPWLWPRQLIHEHLEASGLEWCEFMNGWYGQFFISSEFCETDFDAWTANLVMPETTIVILFPIMIAKCFTYRKDVAKYVLASLQHRAAETHNRHLRIFANRASPAEMVRRMEAALPSRGPVTVTTLRGDKIYDIYTPEAERPVDGVEINPFLRMASRGTATFSDKESDNGLFIGLVKPQSVWDALDEKVRKYLENNM</sequence>
<dbReference type="PANTHER" id="PTHR47706:SF9">
    <property type="entry name" value="NMRA-LIKE DOMAIN-CONTAINING PROTEIN-RELATED"/>
    <property type="match status" value="1"/>
</dbReference>
<name>A0A4P9VYF6_9FUNG</name>
<evidence type="ECO:0000259" key="4">
    <source>
        <dbReference type="Pfam" id="PF05368"/>
    </source>
</evidence>
<organism evidence="5 6">
    <name type="scientific">Blyttiomyces helicus</name>
    <dbReference type="NCBI Taxonomy" id="388810"/>
    <lineage>
        <taxon>Eukaryota</taxon>
        <taxon>Fungi</taxon>
        <taxon>Fungi incertae sedis</taxon>
        <taxon>Chytridiomycota</taxon>
        <taxon>Chytridiomycota incertae sedis</taxon>
        <taxon>Chytridiomycetes</taxon>
        <taxon>Chytridiomycetes incertae sedis</taxon>
        <taxon>Blyttiomyces</taxon>
    </lineage>
</organism>
<dbReference type="SUPFAM" id="SSF51735">
    <property type="entry name" value="NAD(P)-binding Rossmann-fold domains"/>
    <property type="match status" value="1"/>
</dbReference>
<evidence type="ECO:0000313" key="6">
    <source>
        <dbReference type="Proteomes" id="UP000269721"/>
    </source>
</evidence>
<dbReference type="InterPro" id="IPR008030">
    <property type="entry name" value="NmrA-like"/>
</dbReference>
<evidence type="ECO:0000256" key="3">
    <source>
        <dbReference type="SAM" id="MobiDB-lite"/>
    </source>
</evidence>
<keyword evidence="6" id="KW-1185">Reference proteome</keyword>
<keyword evidence="2" id="KW-0560">Oxidoreductase</keyword>
<gene>
    <name evidence="5" type="ORF">BDK51DRAFT_51131</name>
</gene>
<dbReference type="AlphaFoldDB" id="A0A4P9VYF6"/>
<accession>A0A4P9VYF6</accession>
<dbReference type="InterPro" id="IPR051609">
    <property type="entry name" value="NmrA/Isoflavone_reductase-like"/>
</dbReference>
<protein>
    <recommendedName>
        <fullName evidence="4">NmrA-like domain-containing protein</fullName>
    </recommendedName>
</protein>
<dbReference type="Gene3D" id="3.40.50.720">
    <property type="entry name" value="NAD(P)-binding Rossmann-like Domain"/>
    <property type="match status" value="1"/>
</dbReference>
<dbReference type="Pfam" id="PF05368">
    <property type="entry name" value="NmrA"/>
    <property type="match status" value="1"/>
</dbReference>
<dbReference type="Proteomes" id="UP000269721">
    <property type="component" value="Unassembled WGS sequence"/>
</dbReference>
<dbReference type="InterPro" id="IPR036291">
    <property type="entry name" value="NAD(P)-bd_dom_sf"/>
</dbReference>
<dbReference type="GO" id="GO:0016491">
    <property type="term" value="F:oxidoreductase activity"/>
    <property type="evidence" value="ECO:0007669"/>
    <property type="project" value="UniProtKB-KW"/>
</dbReference>